<organism evidence="1 2">
    <name type="scientific">Wolfiporia cocos (strain MD-104)</name>
    <name type="common">Brown rot fungus</name>
    <dbReference type="NCBI Taxonomy" id="742152"/>
    <lineage>
        <taxon>Eukaryota</taxon>
        <taxon>Fungi</taxon>
        <taxon>Dikarya</taxon>
        <taxon>Basidiomycota</taxon>
        <taxon>Agaricomycotina</taxon>
        <taxon>Agaricomycetes</taxon>
        <taxon>Polyporales</taxon>
        <taxon>Phaeolaceae</taxon>
        <taxon>Wolfiporia</taxon>
    </lineage>
</organism>
<evidence type="ECO:0000313" key="2">
    <source>
        <dbReference type="Proteomes" id="UP000218811"/>
    </source>
</evidence>
<reference evidence="1 2" key="1">
    <citation type="journal article" date="2012" name="Science">
        <title>The Paleozoic origin of enzymatic lignin decomposition reconstructed from 31 fungal genomes.</title>
        <authorList>
            <person name="Floudas D."/>
            <person name="Binder M."/>
            <person name="Riley R."/>
            <person name="Barry K."/>
            <person name="Blanchette R.A."/>
            <person name="Henrissat B."/>
            <person name="Martinez A.T."/>
            <person name="Otillar R."/>
            <person name="Spatafora J.W."/>
            <person name="Yadav J.S."/>
            <person name="Aerts A."/>
            <person name="Benoit I."/>
            <person name="Boyd A."/>
            <person name="Carlson A."/>
            <person name="Copeland A."/>
            <person name="Coutinho P.M."/>
            <person name="de Vries R.P."/>
            <person name="Ferreira P."/>
            <person name="Findley K."/>
            <person name="Foster B."/>
            <person name="Gaskell J."/>
            <person name="Glotzer D."/>
            <person name="Gorecki P."/>
            <person name="Heitman J."/>
            <person name="Hesse C."/>
            <person name="Hori C."/>
            <person name="Igarashi K."/>
            <person name="Jurgens J.A."/>
            <person name="Kallen N."/>
            <person name="Kersten P."/>
            <person name="Kohler A."/>
            <person name="Kuees U."/>
            <person name="Kumar T.K.A."/>
            <person name="Kuo A."/>
            <person name="LaButti K."/>
            <person name="Larrondo L.F."/>
            <person name="Lindquist E."/>
            <person name="Ling A."/>
            <person name="Lombard V."/>
            <person name="Lucas S."/>
            <person name="Lundell T."/>
            <person name="Martin R."/>
            <person name="McLaughlin D.J."/>
            <person name="Morgenstern I."/>
            <person name="Morin E."/>
            <person name="Murat C."/>
            <person name="Nagy L.G."/>
            <person name="Nolan M."/>
            <person name="Ohm R.A."/>
            <person name="Patyshakuliyeva A."/>
            <person name="Rokas A."/>
            <person name="Ruiz-Duenas F.J."/>
            <person name="Sabat G."/>
            <person name="Salamov A."/>
            <person name="Samejima M."/>
            <person name="Schmutz J."/>
            <person name="Slot J.C."/>
            <person name="St John F."/>
            <person name="Stenlid J."/>
            <person name="Sun H."/>
            <person name="Sun S."/>
            <person name="Syed K."/>
            <person name="Tsang A."/>
            <person name="Wiebenga A."/>
            <person name="Young D."/>
            <person name="Pisabarro A."/>
            <person name="Eastwood D.C."/>
            <person name="Martin F."/>
            <person name="Cullen D."/>
            <person name="Grigoriev I.V."/>
            <person name="Hibbett D.S."/>
        </authorList>
    </citation>
    <scope>NUCLEOTIDE SEQUENCE [LARGE SCALE GENOMIC DNA]</scope>
    <source>
        <strain evidence="1 2">MD-104</strain>
    </source>
</reference>
<dbReference type="STRING" id="742152.A0A2H3J3F1"/>
<protein>
    <submittedName>
        <fullName evidence="1">Uncharacterized protein</fullName>
    </submittedName>
</protein>
<dbReference type="EMBL" id="KB467876">
    <property type="protein sequence ID" value="PCH36225.1"/>
    <property type="molecule type" value="Genomic_DNA"/>
</dbReference>
<dbReference type="AlphaFoldDB" id="A0A2H3J3F1"/>
<name>A0A2H3J3F1_WOLCO</name>
<dbReference type="Proteomes" id="UP000218811">
    <property type="component" value="Unassembled WGS sequence"/>
</dbReference>
<sequence length="114" mass="12538">TSLCPISAVNKSKEIWVADACEFTYVTECPVQYDSQNIPGVSVNLMNFLGGPRVCVESLPVCDCRMGSYFALARSFEFELAVAAQDIVKTTSAVQRPLVQSGMVLKPYQCDYQV</sequence>
<keyword evidence="2" id="KW-1185">Reference proteome</keyword>
<proteinExistence type="predicted"/>
<gene>
    <name evidence="1" type="ORF">WOLCODRAFT_82322</name>
</gene>
<evidence type="ECO:0000313" key="1">
    <source>
        <dbReference type="EMBL" id="PCH36225.1"/>
    </source>
</evidence>
<feature type="non-terminal residue" evidence="1">
    <location>
        <position position="1"/>
    </location>
</feature>
<accession>A0A2H3J3F1</accession>